<comment type="caution">
    <text evidence="2">The sequence shown here is derived from an EMBL/GenBank/DDBJ whole genome shotgun (WGS) entry which is preliminary data.</text>
</comment>
<dbReference type="RefSeq" id="WP_344170368.1">
    <property type="nucleotide sequence ID" value="NZ_BAAARY010000005.1"/>
</dbReference>
<accession>A0ABP6AMV8</accession>
<organism evidence="2 3">
    <name type="scientific">Pilimelia columellifera subsp. columellifera</name>
    <dbReference type="NCBI Taxonomy" id="706583"/>
    <lineage>
        <taxon>Bacteria</taxon>
        <taxon>Bacillati</taxon>
        <taxon>Actinomycetota</taxon>
        <taxon>Actinomycetes</taxon>
        <taxon>Micromonosporales</taxon>
        <taxon>Micromonosporaceae</taxon>
        <taxon>Pilimelia</taxon>
    </lineage>
</organism>
<protein>
    <submittedName>
        <fullName evidence="2">Uncharacterized protein</fullName>
    </submittedName>
</protein>
<feature type="compositionally biased region" description="Low complexity" evidence="1">
    <location>
        <begin position="58"/>
        <end position="75"/>
    </location>
</feature>
<keyword evidence="3" id="KW-1185">Reference proteome</keyword>
<sequence>MRLTVGPLPSAVYWRRRVVVLAAPLAVIVLGYAACAPDGDDKKAPMATTSTAPPGLELTPTALPALSSAAPTGAPGSSGGAGSPGPLGVAATGGAPAAPPGLGGPACDDGQLMVAPAPAKSSVPAASPIDIRLIVENSSGRACLRDVGADAQELRIVRGVETIWSSDHCGSGRGQEPRSFAAGERLEYMVTWNGRSSTMGDKCRAGVPVGPVTPGAYQLLARVGSKVSEPVELTLTAS</sequence>
<evidence type="ECO:0000256" key="1">
    <source>
        <dbReference type="SAM" id="MobiDB-lite"/>
    </source>
</evidence>
<name>A0ABP6AMV8_9ACTN</name>
<feature type="region of interest" description="Disordered" evidence="1">
    <location>
        <begin position="40"/>
        <end position="104"/>
    </location>
</feature>
<reference evidence="3" key="1">
    <citation type="journal article" date="2019" name="Int. J. Syst. Evol. Microbiol.">
        <title>The Global Catalogue of Microorganisms (GCM) 10K type strain sequencing project: providing services to taxonomists for standard genome sequencing and annotation.</title>
        <authorList>
            <consortium name="The Broad Institute Genomics Platform"/>
            <consortium name="The Broad Institute Genome Sequencing Center for Infectious Disease"/>
            <person name="Wu L."/>
            <person name="Ma J."/>
        </authorList>
    </citation>
    <scope>NUCLEOTIDE SEQUENCE [LARGE SCALE GENOMIC DNA]</scope>
    <source>
        <strain evidence="3">JCM 3367</strain>
    </source>
</reference>
<evidence type="ECO:0000313" key="3">
    <source>
        <dbReference type="Proteomes" id="UP001499978"/>
    </source>
</evidence>
<gene>
    <name evidence="2" type="ORF">GCM10010201_15180</name>
</gene>
<feature type="compositionally biased region" description="Gly residues" evidence="1">
    <location>
        <begin position="76"/>
        <end position="85"/>
    </location>
</feature>
<evidence type="ECO:0000313" key="2">
    <source>
        <dbReference type="EMBL" id="GAA2519072.1"/>
    </source>
</evidence>
<proteinExistence type="predicted"/>
<dbReference type="EMBL" id="BAAARY010000005">
    <property type="protein sequence ID" value="GAA2519072.1"/>
    <property type="molecule type" value="Genomic_DNA"/>
</dbReference>
<feature type="compositionally biased region" description="Low complexity" evidence="1">
    <location>
        <begin position="86"/>
        <end position="96"/>
    </location>
</feature>
<dbReference type="Proteomes" id="UP001499978">
    <property type="component" value="Unassembled WGS sequence"/>
</dbReference>